<feature type="transmembrane region" description="Helical" evidence="6">
    <location>
        <begin position="263"/>
        <end position="283"/>
    </location>
</feature>
<dbReference type="Proteomes" id="UP001379949">
    <property type="component" value="Unassembled WGS sequence"/>
</dbReference>
<dbReference type="CDD" id="cd17320">
    <property type="entry name" value="MFS_MdfA_MDR_like"/>
    <property type="match status" value="1"/>
</dbReference>
<dbReference type="SUPFAM" id="SSF103473">
    <property type="entry name" value="MFS general substrate transporter"/>
    <property type="match status" value="1"/>
</dbReference>
<dbReference type="EMBL" id="JBAKAR010000010">
    <property type="protein sequence ID" value="MEL0613915.1"/>
    <property type="molecule type" value="Genomic_DNA"/>
</dbReference>
<keyword evidence="4 6" id="KW-1133">Transmembrane helix</keyword>
<feature type="transmembrane region" description="Helical" evidence="6">
    <location>
        <begin position="383"/>
        <end position="403"/>
    </location>
</feature>
<evidence type="ECO:0000256" key="4">
    <source>
        <dbReference type="ARBA" id="ARBA00022989"/>
    </source>
</evidence>
<reference evidence="8 9" key="1">
    <citation type="submission" date="2024-02" db="EMBL/GenBank/DDBJ databases">
        <title>Bacteria isolated from the canopy kelp, Nereocystis luetkeana.</title>
        <authorList>
            <person name="Pfister C.A."/>
            <person name="Younker I.T."/>
            <person name="Light S.H."/>
        </authorList>
    </citation>
    <scope>NUCLEOTIDE SEQUENCE [LARGE SCALE GENOMIC DNA]</scope>
    <source>
        <strain evidence="8 9">TI.4.07</strain>
    </source>
</reference>
<dbReference type="RefSeq" id="WP_341567555.1">
    <property type="nucleotide sequence ID" value="NZ_JBAKAR010000010.1"/>
</dbReference>
<feature type="transmembrane region" description="Helical" evidence="6">
    <location>
        <begin position="352"/>
        <end position="377"/>
    </location>
</feature>
<dbReference type="PROSITE" id="PS50850">
    <property type="entry name" value="MFS"/>
    <property type="match status" value="1"/>
</dbReference>
<dbReference type="Gene3D" id="1.20.1720.10">
    <property type="entry name" value="Multidrug resistance protein D"/>
    <property type="match status" value="1"/>
</dbReference>
<evidence type="ECO:0000256" key="5">
    <source>
        <dbReference type="ARBA" id="ARBA00023136"/>
    </source>
</evidence>
<organism evidence="8 9">
    <name type="scientific">Marinomonas arenicola</name>
    <dbReference type="NCBI Taxonomy" id="569601"/>
    <lineage>
        <taxon>Bacteria</taxon>
        <taxon>Pseudomonadati</taxon>
        <taxon>Pseudomonadota</taxon>
        <taxon>Gammaproteobacteria</taxon>
        <taxon>Oceanospirillales</taxon>
        <taxon>Oceanospirillaceae</taxon>
        <taxon>Marinomonas</taxon>
    </lineage>
</organism>
<feature type="domain" description="Major facilitator superfamily (MFS) profile" evidence="7">
    <location>
        <begin position="21"/>
        <end position="410"/>
    </location>
</feature>
<gene>
    <name evidence="8" type="ORF">V6242_12235</name>
</gene>
<feature type="transmembrane region" description="Helical" evidence="6">
    <location>
        <begin position="176"/>
        <end position="194"/>
    </location>
</feature>
<dbReference type="InterPro" id="IPR011701">
    <property type="entry name" value="MFS"/>
</dbReference>
<evidence type="ECO:0000256" key="6">
    <source>
        <dbReference type="SAM" id="Phobius"/>
    </source>
</evidence>
<name>A0ABU9G5Z4_9GAMM</name>
<comment type="caution">
    <text evidence="8">The sequence shown here is derived from an EMBL/GenBank/DDBJ whole genome shotgun (WGS) entry which is preliminary data.</text>
</comment>
<feature type="transmembrane region" description="Helical" evidence="6">
    <location>
        <begin position="290"/>
        <end position="313"/>
    </location>
</feature>
<feature type="transmembrane region" description="Helical" evidence="6">
    <location>
        <begin position="21"/>
        <end position="40"/>
    </location>
</feature>
<sequence>MSSSETSALTSLKKRLPEKEFIALFALMTSLTALSMDAVLPAFPSITDAFNIADYHQTQWIVTGLVFGMVFGEIIFGPLSDAIGRRKTILIGISVYTLGTVIAMTAQSLPILLLGRVIQGIGVAGPKIASRALIRDLYKGAAMARIMSYVMVIFIFVPMLAPWFGQKVMLLGGWRWIFVAFLIQAAVATLWLILRQQETLPKAQRQPLQPARLIRDALGIFKRIDVMCYIGITGCVFSGLLLYLSIAQSIFQDIYSTGDNFPLYFALLSCGAGVASFTNGHFVMRLGMALLVKSALCLLAGTALVMLASALLHQGIPPLWLFLALGILVFFCQGVLFGNINAMAMEPLGRTAGLGAAIVSASSSLIGVVFSSLVGLFYHDSVTPLACGFLIFSSISLMLLFIARRYPSAE</sequence>
<evidence type="ECO:0000256" key="1">
    <source>
        <dbReference type="ARBA" id="ARBA00004141"/>
    </source>
</evidence>
<dbReference type="PANTHER" id="PTHR23502:SF132">
    <property type="entry name" value="POLYAMINE TRANSPORTER 2-RELATED"/>
    <property type="match status" value="1"/>
</dbReference>
<protein>
    <submittedName>
        <fullName evidence="8">Multidrug effflux MFS transporter</fullName>
    </submittedName>
</protein>
<accession>A0ABU9G5Z4</accession>
<keyword evidence="2" id="KW-0813">Transport</keyword>
<feature type="transmembrane region" description="Helical" evidence="6">
    <location>
        <begin position="113"/>
        <end position="134"/>
    </location>
</feature>
<keyword evidence="9" id="KW-1185">Reference proteome</keyword>
<dbReference type="Pfam" id="PF07690">
    <property type="entry name" value="MFS_1"/>
    <property type="match status" value="1"/>
</dbReference>
<evidence type="ECO:0000256" key="3">
    <source>
        <dbReference type="ARBA" id="ARBA00022692"/>
    </source>
</evidence>
<comment type="subcellular location">
    <subcellularLocation>
        <location evidence="1">Membrane</location>
        <topology evidence="1">Multi-pass membrane protein</topology>
    </subcellularLocation>
</comment>
<feature type="transmembrane region" description="Helical" evidence="6">
    <location>
        <begin position="60"/>
        <end position="77"/>
    </location>
</feature>
<proteinExistence type="predicted"/>
<feature type="transmembrane region" description="Helical" evidence="6">
    <location>
        <begin position="146"/>
        <end position="164"/>
    </location>
</feature>
<evidence type="ECO:0000313" key="8">
    <source>
        <dbReference type="EMBL" id="MEL0613915.1"/>
    </source>
</evidence>
<evidence type="ECO:0000256" key="2">
    <source>
        <dbReference type="ARBA" id="ARBA00022448"/>
    </source>
</evidence>
<dbReference type="PANTHER" id="PTHR23502">
    <property type="entry name" value="MAJOR FACILITATOR SUPERFAMILY"/>
    <property type="match status" value="1"/>
</dbReference>
<evidence type="ECO:0000313" key="9">
    <source>
        <dbReference type="Proteomes" id="UP001379949"/>
    </source>
</evidence>
<feature type="transmembrane region" description="Helical" evidence="6">
    <location>
        <begin position="319"/>
        <end position="340"/>
    </location>
</feature>
<feature type="transmembrane region" description="Helical" evidence="6">
    <location>
        <begin position="226"/>
        <end position="251"/>
    </location>
</feature>
<dbReference type="InterPro" id="IPR036259">
    <property type="entry name" value="MFS_trans_sf"/>
</dbReference>
<keyword evidence="5 6" id="KW-0472">Membrane</keyword>
<evidence type="ECO:0000259" key="7">
    <source>
        <dbReference type="PROSITE" id="PS50850"/>
    </source>
</evidence>
<dbReference type="InterPro" id="IPR020846">
    <property type="entry name" value="MFS_dom"/>
</dbReference>
<feature type="transmembrane region" description="Helical" evidence="6">
    <location>
        <begin position="89"/>
        <end position="107"/>
    </location>
</feature>
<keyword evidence="3 6" id="KW-0812">Transmembrane</keyword>